<keyword evidence="1" id="KW-1133">Transmembrane helix</keyword>
<dbReference type="AlphaFoldDB" id="A0A9E4ZKC0"/>
<dbReference type="EMBL" id="VHLL01000005">
    <property type="protein sequence ID" value="MCT8337700.1"/>
    <property type="molecule type" value="Genomic_DNA"/>
</dbReference>
<comment type="caution">
    <text evidence="2">The sequence shown here is derived from an EMBL/GenBank/DDBJ whole genome shotgun (WGS) entry which is preliminary data.</text>
</comment>
<feature type="transmembrane region" description="Helical" evidence="1">
    <location>
        <begin position="140"/>
        <end position="166"/>
    </location>
</feature>
<sequence>MYAEVKCLNSVGLLQRQMPFVILGCLILISLLAPRIFIELFPLENDIAALRIVYALFIACDFIIPVLLTAVFFRRAEHIISFVIPFLVYGVLCPVIDALWLSSQGHLIVNPIPIAAVFGGIGLGIIGFGSSQLTKEKTIATAAMFLGLIVLIASIPNFFAIVHWLATGDPDSLLALL</sequence>
<accession>A0A9E4ZKC0</accession>
<evidence type="ECO:0000256" key="1">
    <source>
        <dbReference type="SAM" id="Phobius"/>
    </source>
</evidence>
<keyword evidence="1" id="KW-0812">Transmembrane</keyword>
<feature type="transmembrane region" description="Helical" evidence="1">
    <location>
        <begin position="50"/>
        <end position="73"/>
    </location>
</feature>
<evidence type="ECO:0000313" key="3">
    <source>
        <dbReference type="Proteomes" id="UP001065682"/>
    </source>
</evidence>
<feature type="transmembrane region" description="Helical" evidence="1">
    <location>
        <begin position="20"/>
        <end position="38"/>
    </location>
</feature>
<dbReference type="RefSeq" id="WP_261597810.1">
    <property type="nucleotide sequence ID" value="NZ_VHLL01000005.1"/>
</dbReference>
<gene>
    <name evidence="2" type="ORF">FKB36_09445</name>
</gene>
<keyword evidence="3" id="KW-1185">Reference proteome</keyword>
<keyword evidence="1" id="KW-0472">Membrane</keyword>
<evidence type="ECO:0000313" key="2">
    <source>
        <dbReference type="EMBL" id="MCT8337700.1"/>
    </source>
</evidence>
<organism evidence="2 3">
    <name type="scientific">Methanoculleus formosensis</name>
    <dbReference type="NCBI Taxonomy" id="2590886"/>
    <lineage>
        <taxon>Archaea</taxon>
        <taxon>Methanobacteriati</taxon>
        <taxon>Methanobacteriota</taxon>
        <taxon>Stenosarchaea group</taxon>
        <taxon>Methanomicrobia</taxon>
        <taxon>Methanomicrobiales</taxon>
        <taxon>Methanomicrobiaceae</taxon>
        <taxon>Methanoculleus</taxon>
    </lineage>
</organism>
<reference evidence="2" key="1">
    <citation type="submission" date="2019-06" db="EMBL/GenBank/DDBJ databases">
        <title>Methanoculleus strain from Tamsui River, Taipei, Taiwan.</title>
        <authorList>
            <person name="You Y.-T."/>
            <person name="Chen S.-C."/>
            <person name="Lai S.-J."/>
            <person name="Lee Y.-C."/>
            <person name="Lai M.-C."/>
        </authorList>
    </citation>
    <scope>NUCLEOTIDE SEQUENCE</scope>
    <source>
        <strain evidence="2">Afa-1</strain>
    </source>
</reference>
<protein>
    <submittedName>
        <fullName evidence="2">Uncharacterized protein</fullName>
    </submittedName>
</protein>
<proteinExistence type="predicted"/>
<feature type="transmembrane region" description="Helical" evidence="1">
    <location>
        <begin position="80"/>
        <end position="101"/>
    </location>
</feature>
<name>A0A9E4ZKC0_9EURY</name>
<feature type="transmembrane region" description="Helical" evidence="1">
    <location>
        <begin position="107"/>
        <end position="128"/>
    </location>
</feature>
<dbReference type="Proteomes" id="UP001065682">
    <property type="component" value="Unassembled WGS sequence"/>
</dbReference>